<comment type="caution">
    <text evidence="2">The sequence shown here is derived from an EMBL/GenBank/DDBJ whole genome shotgun (WGS) entry which is preliminary data.</text>
</comment>
<organism evidence="2 3">
    <name type="scientific">Aliiglaciecola lipolytica E3</name>
    <dbReference type="NCBI Taxonomy" id="1127673"/>
    <lineage>
        <taxon>Bacteria</taxon>
        <taxon>Pseudomonadati</taxon>
        <taxon>Pseudomonadota</taxon>
        <taxon>Gammaproteobacteria</taxon>
        <taxon>Alteromonadales</taxon>
        <taxon>Alteromonadaceae</taxon>
        <taxon>Aliiglaciecola</taxon>
    </lineage>
</organism>
<keyword evidence="1" id="KW-1133">Transmembrane helix</keyword>
<protein>
    <submittedName>
        <fullName evidence="2">Uncharacterized protein</fullName>
    </submittedName>
</protein>
<evidence type="ECO:0000313" key="3">
    <source>
        <dbReference type="Proteomes" id="UP000006334"/>
    </source>
</evidence>
<keyword evidence="3" id="KW-1185">Reference proteome</keyword>
<sequence>MDMSFKEKSHWISLVSTICIFGYYFYNIVMLAGVPVEEAKDIAKDLLIQAIVLSVLVEIILHTMLAATNHKAAEMGADERDKLFEYRGNQVGYTILVVGVVITLGRIITIEYNPDFADHYSSLQIPLLTAHLLMFSFILSEVARFAVTLFNYRRGY</sequence>
<evidence type="ECO:0000313" key="2">
    <source>
        <dbReference type="EMBL" id="GAC16513.1"/>
    </source>
</evidence>
<feature type="transmembrane region" description="Helical" evidence="1">
    <location>
        <begin position="12"/>
        <end position="34"/>
    </location>
</feature>
<feature type="transmembrane region" description="Helical" evidence="1">
    <location>
        <begin position="128"/>
        <end position="152"/>
    </location>
</feature>
<dbReference type="EMBL" id="BAEN01000076">
    <property type="protein sequence ID" value="GAC16513.1"/>
    <property type="molecule type" value="Genomic_DNA"/>
</dbReference>
<proteinExistence type="predicted"/>
<dbReference type="Proteomes" id="UP000006334">
    <property type="component" value="Unassembled WGS sequence"/>
</dbReference>
<reference evidence="2 3" key="1">
    <citation type="journal article" date="2017" name="Antonie Van Leeuwenhoek">
        <title>Rhizobium rhizosphaerae sp. nov., a novel species isolated from rice rhizosphere.</title>
        <authorList>
            <person name="Zhao J.J."/>
            <person name="Zhang J."/>
            <person name="Zhang R.J."/>
            <person name="Zhang C.W."/>
            <person name="Yin H.Q."/>
            <person name="Zhang X.X."/>
        </authorList>
    </citation>
    <scope>NUCLEOTIDE SEQUENCE [LARGE SCALE GENOMIC DNA]</scope>
    <source>
        <strain evidence="2 3">E3</strain>
    </source>
</reference>
<accession>K6YIS4</accession>
<evidence type="ECO:0000256" key="1">
    <source>
        <dbReference type="SAM" id="Phobius"/>
    </source>
</evidence>
<dbReference type="STRING" id="1127673.GLIP_3902"/>
<dbReference type="RefSeq" id="WP_008846315.1">
    <property type="nucleotide sequence ID" value="NZ_BAEN01000076.1"/>
</dbReference>
<feature type="transmembrane region" description="Helical" evidence="1">
    <location>
        <begin position="46"/>
        <end position="67"/>
    </location>
</feature>
<feature type="transmembrane region" description="Helical" evidence="1">
    <location>
        <begin position="88"/>
        <end position="108"/>
    </location>
</feature>
<dbReference type="AlphaFoldDB" id="K6YIS4"/>
<keyword evidence="1" id="KW-0812">Transmembrane</keyword>
<gene>
    <name evidence="2" type="ORF">GLIP_3902</name>
</gene>
<keyword evidence="1" id="KW-0472">Membrane</keyword>
<dbReference type="eggNOG" id="ENOG50335MQ">
    <property type="taxonomic scope" value="Bacteria"/>
</dbReference>
<name>K6YIS4_9ALTE</name>